<gene>
    <name evidence="2" type="ORF">FHS74_004689</name>
</gene>
<dbReference type="Gene3D" id="3.40.50.300">
    <property type="entry name" value="P-loop containing nucleotide triphosphate hydrolases"/>
    <property type="match status" value="1"/>
</dbReference>
<proteinExistence type="predicted"/>
<dbReference type="InterPro" id="IPR027417">
    <property type="entry name" value="P-loop_NTPase"/>
</dbReference>
<reference evidence="2 3" key="1">
    <citation type="submission" date="2020-08" db="EMBL/GenBank/DDBJ databases">
        <title>Genomic Encyclopedia of Type Strains, Phase IV (KMG-IV): sequencing the most valuable type-strain genomes for metagenomic binning, comparative biology and taxonomic classification.</title>
        <authorList>
            <person name="Goeker M."/>
        </authorList>
    </citation>
    <scope>NUCLEOTIDE SEQUENCE [LARGE SCALE GENOMIC DNA]</scope>
    <source>
        <strain evidence="2 3">DSM 22198</strain>
    </source>
</reference>
<dbReference type="RefSeq" id="WP_184806008.1">
    <property type="nucleotide sequence ID" value="NZ_JACIIZ010000015.1"/>
</dbReference>
<evidence type="ECO:0000313" key="2">
    <source>
        <dbReference type="EMBL" id="MBB6254106.1"/>
    </source>
</evidence>
<dbReference type="AlphaFoldDB" id="A0A7X0B465"/>
<comment type="caution">
    <text evidence="2">The sequence shown here is derived from an EMBL/GenBank/DDBJ whole genome shotgun (WGS) entry which is preliminary data.</text>
</comment>
<feature type="region of interest" description="Disordered" evidence="1">
    <location>
        <begin position="1"/>
        <end position="28"/>
    </location>
</feature>
<dbReference type="Pfam" id="PF13481">
    <property type="entry name" value="AAA_25"/>
    <property type="match status" value="1"/>
</dbReference>
<protein>
    <submittedName>
        <fullName evidence="2">RecA-family ATPase</fullName>
    </submittedName>
</protein>
<evidence type="ECO:0000256" key="1">
    <source>
        <dbReference type="SAM" id="MobiDB-lite"/>
    </source>
</evidence>
<organism evidence="2 3">
    <name type="scientific">Nitrospirillum iridis</name>
    <dbReference type="NCBI Taxonomy" id="765888"/>
    <lineage>
        <taxon>Bacteria</taxon>
        <taxon>Pseudomonadati</taxon>
        <taxon>Pseudomonadota</taxon>
        <taxon>Alphaproteobacteria</taxon>
        <taxon>Rhodospirillales</taxon>
        <taxon>Azospirillaceae</taxon>
        <taxon>Nitrospirillum</taxon>
    </lineage>
</organism>
<dbReference type="EMBL" id="JACIIZ010000015">
    <property type="protein sequence ID" value="MBB6254106.1"/>
    <property type="molecule type" value="Genomic_DNA"/>
</dbReference>
<name>A0A7X0B465_9PROT</name>
<sequence length="393" mass="42415">MNRNPHSAPPEDFPSGGNRRRRFDGPANPQGFIDRLETACVASWAGKPVPERQWLVPDLIPLRNVTLLTGDGGLGKTLLALQLQASAALGAPWLGRECRRVKTLGVYCEDEEDELQRRMTDIAAAYGAALGDLEHVDIAGRVGEDNTLLIFGRPGEGADATPFYHAILRRARELGAELIVLDSLYDFFLGNENARTEVHRFGGLLRALALATGAAVVVCGHPSRAGMQEGSGLSGSTAWNAVVRSRLYLTRPAAEEGAVVDPDARVLSTKKANYGPIAGDIPITWQGGVFVADGAQGADMVDRLDRANHARDVLLAAVDQFNAQGRPTIATRGQGNYLPTRVIRDGLAQGLKKWELEREMAVLFERGELAIGTVGHYGNRNARRGIIRPNPPP</sequence>
<keyword evidence="3" id="KW-1185">Reference proteome</keyword>
<dbReference type="Proteomes" id="UP000539175">
    <property type="component" value="Unassembled WGS sequence"/>
</dbReference>
<accession>A0A7X0B465</accession>
<evidence type="ECO:0000313" key="3">
    <source>
        <dbReference type="Proteomes" id="UP000539175"/>
    </source>
</evidence>
<dbReference type="SUPFAM" id="SSF52540">
    <property type="entry name" value="P-loop containing nucleoside triphosphate hydrolases"/>
    <property type="match status" value="1"/>
</dbReference>